<dbReference type="InterPro" id="IPR003392">
    <property type="entry name" value="PTHD_SSD"/>
</dbReference>
<reference evidence="12" key="1">
    <citation type="submission" date="2024-02" db="UniProtKB">
        <authorList>
            <consortium name="WormBaseParasite"/>
        </authorList>
    </citation>
    <scope>IDENTIFICATION</scope>
</reference>
<name>A0AAF3EZE6_9BILA</name>
<keyword evidence="11" id="KW-1185">Reference proteome</keyword>
<dbReference type="Gene3D" id="1.20.1640.10">
    <property type="entry name" value="Multidrug efflux transporter AcrB transmembrane domain"/>
    <property type="match status" value="2"/>
</dbReference>
<dbReference type="AlphaFoldDB" id="A0AAF3EZE6"/>
<comment type="subcellular location">
    <subcellularLocation>
        <location evidence="1">Cell membrane</location>
        <topology evidence="1">Multi-pass membrane protein</topology>
    </subcellularLocation>
</comment>
<dbReference type="GO" id="GO:0030659">
    <property type="term" value="C:cytoplasmic vesicle membrane"/>
    <property type="evidence" value="ECO:0007669"/>
    <property type="project" value="TreeGrafter"/>
</dbReference>
<evidence type="ECO:0000256" key="1">
    <source>
        <dbReference type="ARBA" id="ARBA00004651"/>
    </source>
</evidence>
<evidence type="ECO:0000256" key="2">
    <source>
        <dbReference type="ARBA" id="ARBA00005585"/>
    </source>
</evidence>
<keyword evidence="4 9" id="KW-0812">Transmembrane</keyword>
<keyword evidence="6 9" id="KW-0472">Membrane</keyword>
<evidence type="ECO:0000256" key="4">
    <source>
        <dbReference type="ARBA" id="ARBA00022692"/>
    </source>
</evidence>
<accession>A0AAF3EZE6</accession>
<evidence type="ECO:0000313" key="11">
    <source>
        <dbReference type="Proteomes" id="UP000887575"/>
    </source>
</evidence>
<feature type="transmembrane region" description="Helical" evidence="9">
    <location>
        <begin position="12"/>
        <end position="35"/>
    </location>
</feature>
<feature type="transmembrane region" description="Helical" evidence="9">
    <location>
        <begin position="386"/>
        <end position="411"/>
    </location>
</feature>
<evidence type="ECO:0000259" key="10">
    <source>
        <dbReference type="PROSITE" id="PS50156"/>
    </source>
</evidence>
<feature type="transmembrane region" description="Helical" evidence="9">
    <location>
        <begin position="360"/>
        <end position="380"/>
    </location>
</feature>
<evidence type="ECO:0000313" key="12">
    <source>
        <dbReference type="WBParaSite" id="MBELARI_LOCUS19583"/>
    </source>
</evidence>
<dbReference type="WBParaSite" id="MBELARI_LOCUS19583">
    <property type="protein sequence ID" value="MBELARI_LOCUS19583"/>
    <property type="gene ID" value="MBELARI_LOCUS19583"/>
</dbReference>
<feature type="transmembrane region" description="Helical" evidence="9">
    <location>
        <begin position="457"/>
        <end position="483"/>
    </location>
</feature>
<feature type="transmembrane region" description="Helical" evidence="9">
    <location>
        <begin position="547"/>
        <end position="565"/>
    </location>
</feature>
<protein>
    <recommendedName>
        <fullName evidence="10">SSD domain-containing protein</fullName>
    </recommendedName>
</protein>
<evidence type="ECO:0000256" key="3">
    <source>
        <dbReference type="ARBA" id="ARBA00022475"/>
    </source>
</evidence>
<dbReference type="PANTHER" id="PTHR10796:SF112">
    <property type="entry name" value="PATCHED-RELATED PROTEIN 18"/>
    <property type="match status" value="1"/>
</dbReference>
<feature type="transmembrane region" description="Helical" evidence="9">
    <location>
        <begin position="747"/>
        <end position="772"/>
    </location>
</feature>
<feature type="compositionally biased region" description="Basic and acidic residues" evidence="8">
    <location>
        <begin position="946"/>
        <end position="963"/>
    </location>
</feature>
<feature type="compositionally biased region" description="Polar residues" evidence="8">
    <location>
        <begin position="915"/>
        <end position="937"/>
    </location>
</feature>
<feature type="transmembrane region" description="Helical" evidence="9">
    <location>
        <begin position="807"/>
        <end position="828"/>
    </location>
</feature>
<dbReference type="GO" id="GO:0018996">
    <property type="term" value="P:molting cycle, collagen and cuticulin-based cuticle"/>
    <property type="evidence" value="ECO:0007669"/>
    <property type="project" value="TreeGrafter"/>
</dbReference>
<dbReference type="PROSITE" id="PS50156">
    <property type="entry name" value="SSD"/>
    <property type="match status" value="1"/>
</dbReference>
<dbReference type="GO" id="GO:0005886">
    <property type="term" value="C:plasma membrane"/>
    <property type="evidence" value="ECO:0007669"/>
    <property type="project" value="UniProtKB-SubCell"/>
</dbReference>
<feature type="transmembrane region" description="Helical" evidence="9">
    <location>
        <begin position="779"/>
        <end position="801"/>
    </location>
</feature>
<dbReference type="FunFam" id="1.20.1640.10:FF:000013">
    <property type="entry name" value="PaTched Related family"/>
    <property type="match status" value="1"/>
</dbReference>
<dbReference type="GO" id="GO:0006897">
    <property type="term" value="P:endocytosis"/>
    <property type="evidence" value="ECO:0007669"/>
    <property type="project" value="TreeGrafter"/>
</dbReference>
<evidence type="ECO:0000256" key="7">
    <source>
        <dbReference type="ARBA" id="ARBA00023180"/>
    </source>
</evidence>
<evidence type="ECO:0000256" key="5">
    <source>
        <dbReference type="ARBA" id="ARBA00022989"/>
    </source>
</evidence>
<dbReference type="Proteomes" id="UP000887575">
    <property type="component" value="Unassembled WGS sequence"/>
</dbReference>
<feature type="transmembrane region" description="Helical" evidence="9">
    <location>
        <begin position="326"/>
        <end position="348"/>
    </location>
</feature>
<dbReference type="Pfam" id="PF02460">
    <property type="entry name" value="Patched"/>
    <property type="match status" value="1"/>
</dbReference>
<evidence type="ECO:0000256" key="8">
    <source>
        <dbReference type="SAM" id="MobiDB-lite"/>
    </source>
</evidence>
<keyword evidence="7" id="KW-0325">Glycoprotein</keyword>
<comment type="similarity">
    <text evidence="2">Belongs to the patched family.</text>
</comment>
<feature type="domain" description="SSD" evidence="10">
    <location>
        <begin position="328"/>
        <end position="485"/>
    </location>
</feature>
<dbReference type="InterPro" id="IPR051697">
    <property type="entry name" value="Patched_domain-protein"/>
</dbReference>
<feature type="transmembrane region" description="Helical" evidence="9">
    <location>
        <begin position="849"/>
        <end position="867"/>
    </location>
</feature>
<feature type="transmembrane region" description="Helical" evidence="9">
    <location>
        <begin position="873"/>
        <end position="906"/>
    </location>
</feature>
<sequence length="963" mass="109057">MIVILIIFTPSIIMILTSTAAVLSINLGVFGALPYMGIDLDPISMTTTLMAIESQGDPHLKAYLILLEMEKYLEKITATIERSTHDAFYWIGVRIAHRPRIYLALFTFWSFVMAGGVWRFKEVNNVREHFSATNSPSRYEFAVAREFFQDMGMPFHVVVALQAADKGSILRPGYIEKALEIEDYLQYKLKIEHDNRTWSYSDFCGTQCDTSDAVNIFLTMYRDQQVHKTNNVKLTYPSMDLFGHHIYLANNIFLVDVNKRSQIVEAARLIAINFQSIYPNETMEAVMHKWEHAVFDFTQRTLGDPLIHAYCTSEGLVSEEVRRTGILALPLMPITVLVVFAFTLLTTWKMDPLRSKPWEAILGVLCPILSLFASFGNLFWLGYEFLPIVTVVPFLILAIGVDDVFIFLHAWHRTSVNKPAETRSAEMLADAGPSITIASLTNLLSFGTGILAPTPAITVFCVFISVAVVYDWVYQVFFYTAVLQLSGEREEKRGNAFIPCLTVAQRKKSEMNKKMAEEEEEEGFCHKMGNVILDVWVDFCMSTWSKFLVGASLIVYWAFMINGVLQIRVGLTSEKLFMDDSPLLTLVKFQSEVIFKEGGQATVFVNNPGDLRQPEAIPEIMRLLTRFENANHSVGAVSTHMWLLAYLPYIGLQSHGSIDFQYKYLPDFFKLQEYRRWSHFVSLGDPKDCYEEKAECLHKFVFLTGFRDAVTWADRLSILSEWRVMARQYPHLNLTIYEDFSTYSDQLLSIVPVTQSTVGGALICMIVILIIFTPSIIMILTSTAAVLSINLGVFGALPYMGIDLDPISMTTTLMAIGFSVDYVAHITFHYYKGDFETKRARIEHALTSIAWPMIQAGASTMFAVLVLAKVHAYMVAVFVKVVVLVIILGMIHGLIVLPVLYSALPFSKHKKSKSRMNTPRGSIGNIHSINIRPQSQIPDAEAVAETMKKEKREENDRKERREG</sequence>
<dbReference type="PANTHER" id="PTHR10796">
    <property type="entry name" value="PATCHED-RELATED"/>
    <property type="match status" value="1"/>
</dbReference>
<keyword evidence="3" id="KW-1003">Cell membrane</keyword>
<feature type="region of interest" description="Disordered" evidence="8">
    <location>
        <begin position="911"/>
        <end position="963"/>
    </location>
</feature>
<evidence type="ECO:0000256" key="9">
    <source>
        <dbReference type="SAM" id="Phobius"/>
    </source>
</evidence>
<proteinExistence type="inferred from homology"/>
<keyword evidence="5 9" id="KW-1133">Transmembrane helix</keyword>
<dbReference type="SUPFAM" id="SSF82866">
    <property type="entry name" value="Multidrug efflux transporter AcrB transmembrane domain"/>
    <property type="match status" value="2"/>
</dbReference>
<evidence type="ECO:0000256" key="6">
    <source>
        <dbReference type="ARBA" id="ARBA00023136"/>
    </source>
</evidence>
<organism evidence="11 12">
    <name type="scientific">Mesorhabditis belari</name>
    <dbReference type="NCBI Taxonomy" id="2138241"/>
    <lineage>
        <taxon>Eukaryota</taxon>
        <taxon>Metazoa</taxon>
        <taxon>Ecdysozoa</taxon>
        <taxon>Nematoda</taxon>
        <taxon>Chromadorea</taxon>
        <taxon>Rhabditida</taxon>
        <taxon>Rhabditina</taxon>
        <taxon>Rhabditomorpha</taxon>
        <taxon>Rhabditoidea</taxon>
        <taxon>Rhabditidae</taxon>
        <taxon>Mesorhabditinae</taxon>
        <taxon>Mesorhabditis</taxon>
    </lineage>
</organism>
<dbReference type="InterPro" id="IPR000731">
    <property type="entry name" value="SSD"/>
</dbReference>
<feature type="transmembrane region" description="Helical" evidence="9">
    <location>
        <begin position="101"/>
        <end position="120"/>
    </location>
</feature>